<feature type="chain" id="PRO_5042028515" description="Hepcidin" evidence="1">
    <location>
        <begin position="24"/>
        <end position="86"/>
    </location>
</feature>
<evidence type="ECO:0008006" key="4">
    <source>
        <dbReference type="Google" id="ProtNLM"/>
    </source>
</evidence>
<evidence type="ECO:0000256" key="1">
    <source>
        <dbReference type="SAM" id="SignalP"/>
    </source>
</evidence>
<accession>A0AAE1FG30</accession>
<gene>
    <name evidence="2" type="ORF">Pcinc_023225</name>
</gene>
<comment type="caution">
    <text evidence="2">The sequence shown here is derived from an EMBL/GenBank/DDBJ whole genome shotgun (WGS) entry which is preliminary data.</text>
</comment>
<keyword evidence="3" id="KW-1185">Reference proteome</keyword>
<feature type="signal peptide" evidence="1">
    <location>
        <begin position="1"/>
        <end position="23"/>
    </location>
</feature>
<sequence>MSMGLHPVLVLVVLVATATLGAGVPASYDTAQVAGDPASYDTAQVESVPVTTWEPQDAPTFSVPSLGSQPQLTVVEVEEQEKDNVD</sequence>
<dbReference type="Proteomes" id="UP001286313">
    <property type="component" value="Unassembled WGS sequence"/>
</dbReference>
<protein>
    <recommendedName>
        <fullName evidence="4">Hepcidin</fullName>
    </recommendedName>
</protein>
<dbReference type="EMBL" id="JAWQEG010002487">
    <property type="protein sequence ID" value="KAK3871638.1"/>
    <property type="molecule type" value="Genomic_DNA"/>
</dbReference>
<reference evidence="2" key="1">
    <citation type="submission" date="2023-10" db="EMBL/GenBank/DDBJ databases">
        <title>Genome assemblies of two species of porcelain crab, Petrolisthes cinctipes and Petrolisthes manimaculis (Anomura: Porcellanidae).</title>
        <authorList>
            <person name="Angst P."/>
        </authorList>
    </citation>
    <scope>NUCLEOTIDE SEQUENCE</scope>
    <source>
        <strain evidence="2">PB745_01</strain>
        <tissue evidence="2">Gill</tissue>
    </source>
</reference>
<evidence type="ECO:0000313" key="2">
    <source>
        <dbReference type="EMBL" id="KAK3871638.1"/>
    </source>
</evidence>
<proteinExistence type="predicted"/>
<evidence type="ECO:0000313" key="3">
    <source>
        <dbReference type="Proteomes" id="UP001286313"/>
    </source>
</evidence>
<name>A0AAE1FG30_PETCI</name>
<keyword evidence="1" id="KW-0732">Signal</keyword>
<feature type="non-terminal residue" evidence="2">
    <location>
        <position position="1"/>
    </location>
</feature>
<dbReference type="AlphaFoldDB" id="A0AAE1FG30"/>
<organism evidence="2 3">
    <name type="scientific">Petrolisthes cinctipes</name>
    <name type="common">Flat porcelain crab</name>
    <dbReference type="NCBI Taxonomy" id="88211"/>
    <lineage>
        <taxon>Eukaryota</taxon>
        <taxon>Metazoa</taxon>
        <taxon>Ecdysozoa</taxon>
        <taxon>Arthropoda</taxon>
        <taxon>Crustacea</taxon>
        <taxon>Multicrustacea</taxon>
        <taxon>Malacostraca</taxon>
        <taxon>Eumalacostraca</taxon>
        <taxon>Eucarida</taxon>
        <taxon>Decapoda</taxon>
        <taxon>Pleocyemata</taxon>
        <taxon>Anomura</taxon>
        <taxon>Galatheoidea</taxon>
        <taxon>Porcellanidae</taxon>
        <taxon>Petrolisthes</taxon>
    </lineage>
</organism>